<evidence type="ECO:0000256" key="1">
    <source>
        <dbReference type="ARBA" id="ARBA00022722"/>
    </source>
</evidence>
<keyword evidence="1 9" id="KW-0540">Nuclease</keyword>
<dbReference type="GO" id="GO:0043571">
    <property type="term" value="P:maintenance of CRISPR repeat elements"/>
    <property type="evidence" value="ECO:0007669"/>
    <property type="project" value="UniProtKB-UniRule"/>
</dbReference>
<gene>
    <name evidence="9 10" type="primary">cas1</name>
    <name evidence="10" type="ORF">ANHYDRO_01506</name>
</gene>
<keyword evidence="2 9" id="KW-0479">Metal-binding</keyword>
<comment type="caution">
    <text evidence="10">The sequence shown here is derived from an EMBL/GenBank/DDBJ whole genome shotgun (WGS) entry which is preliminary data.</text>
</comment>
<reference evidence="10 11" key="2">
    <citation type="submission" date="2008-10" db="EMBL/GenBank/DDBJ databases">
        <title>Draft genome sequence of Anaerococcus hydrogenalis (DSM 7454).</title>
        <authorList>
            <person name="Sudarsanam P."/>
            <person name="Ley R."/>
            <person name="Guruge J."/>
            <person name="Turnbaugh P.J."/>
            <person name="Mahowald M."/>
            <person name="Liep D."/>
            <person name="Gordon J."/>
        </authorList>
    </citation>
    <scope>NUCLEOTIDE SEQUENCE [LARGE SCALE GENOMIC DNA]</scope>
    <source>
        <strain evidence="10 11">DSM 7454</strain>
    </source>
</reference>
<dbReference type="PANTHER" id="PTHR43219:SF1">
    <property type="entry name" value="CRISPR-ASSOCIATED ENDONUCLEASE CAS1"/>
    <property type="match status" value="1"/>
</dbReference>
<evidence type="ECO:0000256" key="5">
    <source>
        <dbReference type="ARBA" id="ARBA00022842"/>
    </source>
</evidence>
<dbReference type="InterPro" id="IPR042206">
    <property type="entry name" value="CRISPR-assoc_Cas1_C"/>
</dbReference>
<feature type="binding site" evidence="9">
    <location>
        <position position="228"/>
    </location>
    <ligand>
        <name>Mn(2+)</name>
        <dbReference type="ChEBI" id="CHEBI:29035"/>
    </ligand>
</feature>
<dbReference type="AlphaFoldDB" id="B6WA80"/>
<keyword evidence="8 9" id="KW-0464">Manganese</keyword>
<feature type="binding site" evidence="9">
    <location>
        <position position="243"/>
    </location>
    <ligand>
        <name>Mn(2+)</name>
        <dbReference type="ChEBI" id="CHEBI:29035"/>
    </ligand>
</feature>
<dbReference type="PANTHER" id="PTHR43219">
    <property type="entry name" value="CRISPR-ASSOCIATED ENDONUCLEASE CAS1"/>
    <property type="match status" value="1"/>
</dbReference>
<evidence type="ECO:0000256" key="2">
    <source>
        <dbReference type="ARBA" id="ARBA00022723"/>
    </source>
</evidence>
<comment type="function">
    <text evidence="9">CRISPR (clustered regularly interspaced short palindromic repeat), is an adaptive immune system that provides protection against mobile genetic elements (viruses, transposable elements and conjugative plasmids). CRISPR clusters contain spacers, sequences complementary to antecedent mobile elements, and target invading nucleic acids. CRISPR clusters are transcribed and processed into CRISPR RNA (crRNA). Acts as a dsDNA endonuclease. Involved in the integration of spacer DNA into the CRISPR cassette.</text>
</comment>
<keyword evidence="6 9" id="KW-0051">Antiviral defense</keyword>
<dbReference type="EC" id="3.1.-.-" evidence="9"/>
<dbReference type="Pfam" id="PF01867">
    <property type="entry name" value="Cas_Cas1"/>
    <property type="match status" value="1"/>
</dbReference>
<sequence length="339" mass="40433">MQDLGGNMGKTKYLLTDGQIKRKDNSLVYRVKGKNVYIPIESIRELYILSETTINTKLLDFLASKHIVLHFFNYYGNYSGTFYPREKYISGKLLVKQVDAYKEKRIEIAKKIVGAIGKNIYQVLYHYYKHDKKEVKTFLDYLKNEIPKELEKSNDIKQILYIEGKIWQGFYDSFKYFLNEDFILNKRVRRPPDNPINALISFGNSLLYTKTITAIYRTHLNQAISYLHEPSESRFSLSLDMCEAFKPILVFKTIFDLVNNRKIRVEDHFLKDQNYCILNDEGKKIFIAAFEKRIETKFKNEKLKRNMSYQTQIKLDCYKLIKYILEDKEFEPYLLERKY</sequence>
<name>B6WA80_9FIRM</name>
<organism evidence="10 11">
    <name type="scientific">Anaerococcus hydrogenalis DSM 7454</name>
    <dbReference type="NCBI Taxonomy" id="561177"/>
    <lineage>
        <taxon>Bacteria</taxon>
        <taxon>Bacillati</taxon>
        <taxon>Bacillota</taxon>
        <taxon>Tissierellia</taxon>
        <taxon>Tissierellales</taxon>
        <taxon>Peptoniphilaceae</taxon>
        <taxon>Anaerococcus</taxon>
    </lineage>
</organism>
<comment type="cofactor">
    <cofactor evidence="9">
        <name>Mg(2+)</name>
        <dbReference type="ChEBI" id="CHEBI:18420"/>
    </cofactor>
    <cofactor evidence="9">
        <name>Mn(2+)</name>
        <dbReference type="ChEBI" id="CHEBI:29035"/>
    </cofactor>
</comment>
<dbReference type="Gene3D" id="1.20.120.920">
    <property type="entry name" value="CRISPR-associated endonuclease Cas1, C-terminal domain"/>
    <property type="match status" value="1"/>
</dbReference>
<dbReference type="NCBIfam" id="TIGR03641">
    <property type="entry name" value="cas1_HMARI"/>
    <property type="match status" value="1"/>
</dbReference>
<comment type="subunit">
    <text evidence="9">Homodimer, forms a heterotetramer with a Cas2 homodimer.</text>
</comment>
<keyword evidence="3 9" id="KW-0255">Endonuclease</keyword>
<dbReference type="NCBIfam" id="TIGR00287">
    <property type="entry name" value="cas1"/>
    <property type="match status" value="1"/>
</dbReference>
<keyword evidence="7 9" id="KW-0238">DNA-binding</keyword>
<evidence type="ECO:0000256" key="9">
    <source>
        <dbReference type="HAMAP-Rule" id="MF_01470"/>
    </source>
</evidence>
<dbReference type="InterPro" id="IPR002729">
    <property type="entry name" value="CRISPR-assoc_Cas1"/>
</dbReference>
<reference evidence="10 11" key="1">
    <citation type="submission" date="2008-09" db="EMBL/GenBank/DDBJ databases">
        <authorList>
            <person name="Fulton L."/>
            <person name="Clifton S."/>
            <person name="Fulton B."/>
            <person name="Xu J."/>
            <person name="Minx P."/>
            <person name="Pepin K.H."/>
            <person name="Johnson M."/>
            <person name="Thiruvilangam P."/>
            <person name="Bhonagiri V."/>
            <person name="Nash W.E."/>
            <person name="Mardis E.R."/>
            <person name="Wilson R.K."/>
        </authorList>
    </citation>
    <scope>NUCLEOTIDE SEQUENCE [LARGE SCALE GENOMIC DNA]</scope>
    <source>
        <strain evidence="10 11">DSM 7454</strain>
    </source>
</reference>
<dbReference type="HAMAP" id="MF_01470">
    <property type="entry name" value="Cas1"/>
    <property type="match status" value="1"/>
</dbReference>
<dbReference type="EMBL" id="ABXA01000037">
    <property type="protein sequence ID" value="EEB35638.1"/>
    <property type="molecule type" value="Genomic_DNA"/>
</dbReference>
<dbReference type="GO" id="GO:0004520">
    <property type="term" value="F:DNA endonuclease activity"/>
    <property type="evidence" value="ECO:0007669"/>
    <property type="project" value="InterPro"/>
</dbReference>
<dbReference type="GO" id="GO:0051607">
    <property type="term" value="P:defense response to virus"/>
    <property type="evidence" value="ECO:0007669"/>
    <property type="project" value="UniProtKB-UniRule"/>
</dbReference>
<feature type="binding site" evidence="9">
    <location>
        <position position="163"/>
    </location>
    <ligand>
        <name>Mn(2+)</name>
        <dbReference type="ChEBI" id="CHEBI:29035"/>
    </ligand>
</feature>
<accession>B6WA80</accession>
<evidence type="ECO:0000313" key="10">
    <source>
        <dbReference type="EMBL" id="EEB35638.1"/>
    </source>
</evidence>
<evidence type="ECO:0000313" key="11">
    <source>
        <dbReference type="Proteomes" id="UP000005451"/>
    </source>
</evidence>
<keyword evidence="4 9" id="KW-0378">Hydrolase</keyword>
<evidence type="ECO:0000256" key="3">
    <source>
        <dbReference type="ARBA" id="ARBA00022759"/>
    </source>
</evidence>
<dbReference type="GO" id="GO:0046872">
    <property type="term" value="F:metal ion binding"/>
    <property type="evidence" value="ECO:0007669"/>
    <property type="project" value="UniProtKB-UniRule"/>
</dbReference>
<dbReference type="Gene3D" id="3.100.10.20">
    <property type="entry name" value="CRISPR-associated endonuclease Cas1, N-terminal domain"/>
    <property type="match status" value="1"/>
</dbReference>
<evidence type="ECO:0000256" key="8">
    <source>
        <dbReference type="ARBA" id="ARBA00023211"/>
    </source>
</evidence>
<proteinExistence type="inferred from homology"/>
<dbReference type="InterPro" id="IPR019858">
    <property type="entry name" value="CRISPR-assoc_Cas1_HMARI/TNEAP"/>
</dbReference>
<dbReference type="GO" id="GO:0016787">
    <property type="term" value="F:hydrolase activity"/>
    <property type="evidence" value="ECO:0007669"/>
    <property type="project" value="UniProtKB-KW"/>
</dbReference>
<evidence type="ECO:0000256" key="6">
    <source>
        <dbReference type="ARBA" id="ARBA00023118"/>
    </source>
</evidence>
<dbReference type="GO" id="GO:0003677">
    <property type="term" value="F:DNA binding"/>
    <property type="evidence" value="ECO:0007669"/>
    <property type="project" value="UniProtKB-KW"/>
</dbReference>
<dbReference type="STRING" id="561177.ANHYDRO_01506"/>
<evidence type="ECO:0000256" key="7">
    <source>
        <dbReference type="ARBA" id="ARBA00023125"/>
    </source>
</evidence>
<protein>
    <recommendedName>
        <fullName evidence="9">CRISPR-associated endonuclease Cas1</fullName>
        <ecNumber evidence="9">3.1.-.-</ecNumber>
    </recommendedName>
</protein>
<dbReference type="eggNOG" id="COG1518">
    <property type="taxonomic scope" value="Bacteria"/>
</dbReference>
<dbReference type="Proteomes" id="UP000005451">
    <property type="component" value="Unassembled WGS sequence"/>
</dbReference>
<keyword evidence="5 9" id="KW-0460">Magnesium</keyword>
<dbReference type="InterPro" id="IPR042211">
    <property type="entry name" value="CRISPR-assoc_Cas1_N"/>
</dbReference>
<evidence type="ECO:0000256" key="4">
    <source>
        <dbReference type="ARBA" id="ARBA00022801"/>
    </source>
</evidence>
<comment type="similarity">
    <text evidence="9">Belongs to the CRISPR-associated endonuclease Cas1 family.</text>
</comment>